<dbReference type="PROSITE" id="PS00039">
    <property type="entry name" value="DEAD_ATP_HELICASE"/>
    <property type="match status" value="1"/>
</dbReference>
<geneLocation type="plasmid" evidence="8">
    <name>pnpa70</name>
</geneLocation>
<dbReference type="InterPro" id="IPR049945">
    <property type="entry name" value="AAA_22"/>
</dbReference>
<dbReference type="SUPFAM" id="SSF52540">
    <property type="entry name" value="P-loop containing nucleoside triphosphate hydrolases"/>
    <property type="match status" value="1"/>
</dbReference>
<evidence type="ECO:0000256" key="4">
    <source>
        <dbReference type="ARBA" id="ARBA00022840"/>
    </source>
</evidence>
<keyword evidence="3" id="KW-0547">Nucleotide-binding</keyword>
<comment type="similarity">
    <text evidence="1">Belongs to the CDC6/cdc18 family.</text>
</comment>
<dbReference type="GO" id="GO:0006260">
    <property type="term" value="P:DNA replication"/>
    <property type="evidence" value="ECO:0007669"/>
    <property type="project" value="UniProtKB-KW"/>
</dbReference>
<feature type="compositionally biased region" description="Basic and acidic residues" evidence="5">
    <location>
        <begin position="51"/>
        <end position="60"/>
    </location>
</feature>
<dbReference type="GO" id="GO:0005524">
    <property type="term" value="F:ATP binding"/>
    <property type="evidence" value="ECO:0007669"/>
    <property type="project" value="UniProtKB-KW"/>
</dbReference>
<dbReference type="Gene3D" id="1.10.8.60">
    <property type="match status" value="1"/>
</dbReference>
<reference evidence="8" key="1">
    <citation type="submission" date="2019-05" db="EMBL/GenBank/DDBJ databases">
        <title>Complete Genome Sequence and Methylation Pattern of the Halophilic Archaeon Natrinema pallidum BOL6-1.</title>
        <authorList>
            <person name="DasSarma P."/>
            <person name="DasSarma B.P."/>
            <person name="DasSarma S.L."/>
            <person name="Martinez F.L."/>
            <person name="Guzman D."/>
            <person name="Roberts R.J."/>
            <person name="DasSarma S."/>
        </authorList>
    </citation>
    <scope>NUCLEOTIDE SEQUENCE [LARGE SCALE GENOMIC DNA]</scope>
    <source>
        <strain evidence="8">BOL6-1</strain>
        <plasmid evidence="8">pnpa70</plasmid>
    </source>
</reference>
<keyword evidence="4" id="KW-0067">ATP-binding</keyword>
<dbReference type="CDD" id="cd00009">
    <property type="entry name" value="AAA"/>
    <property type="match status" value="1"/>
</dbReference>
<dbReference type="GO" id="GO:0016887">
    <property type="term" value="F:ATP hydrolysis activity"/>
    <property type="evidence" value="ECO:0007669"/>
    <property type="project" value="InterPro"/>
</dbReference>
<accession>A0A4V1IFK5</accession>
<protein>
    <submittedName>
        <fullName evidence="7">AAA family ATPase</fullName>
    </submittedName>
</protein>
<evidence type="ECO:0000256" key="2">
    <source>
        <dbReference type="ARBA" id="ARBA00022705"/>
    </source>
</evidence>
<dbReference type="PANTHER" id="PTHR10763">
    <property type="entry name" value="CELL DIVISION CONTROL PROTEIN 6-RELATED"/>
    <property type="match status" value="1"/>
</dbReference>
<evidence type="ECO:0000256" key="1">
    <source>
        <dbReference type="ARBA" id="ARBA00006184"/>
    </source>
</evidence>
<dbReference type="InterPro" id="IPR050311">
    <property type="entry name" value="ORC1/CDC6"/>
</dbReference>
<dbReference type="Gene3D" id="3.40.50.300">
    <property type="entry name" value="P-loop containing nucleotide triphosphate hydrolases"/>
    <property type="match status" value="1"/>
</dbReference>
<organism evidence="7 8">
    <name type="scientific">Natrinema pallidum</name>
    <dbReference type="NCBI Taxonomy" id="69527"/>
    <lineage>
        <taxon>Archaea</taxon>
        <taxon>Methanobacteriati</taxon>
        <taxon>Methanobacteriota</taxon>
        <taxon>Stenosarchaea group</taxon>
        <taxon>Halobacteria</taxon>
        <taxon>Halobacteriales</taxon>
        <taxon>Natrialbaceae</taxon>
        <taxon>Natrinema</taxon>
    </lineage>
</organism>
<evidence type="ECO:0000313" key="8">
    <source>
        <dbReference type="Proteomes" id="UP000307562"/>
    </source>
</evidence>
<feature type="region of interest" description="Disordered" evidence="5">
    <location>
        <begin position="21"/>
        <end position="60"/>
    </location>
</feature>
<evidence type="ECO:0000256" key="3">
    <source>
        <dbReference type="ARBA" id="ARBA00022741"/>
    </source>
</evidence>
<sequence length="405" mass="44984">MLVTSRRLSCLATQFGRAWVSSEPTRRPPPARPHWMERVESPPVNLSDTHPNQHDMHSDPRREIIGNRDVLREGYDPETIRHRAAEIDALSTLLSPTKVGGITETALLYGPPGSGKTCTTTAVLEEIENEHGVPTVAVNCWDDHTKSRVLYSVLKSLVGQTAYDQERTAASTLLDAVKDAIDEPTIIFLDEADKLVDEGVLRDLYEIEPVRLLLAGNDRHRVVGNLEHRVYSRIGTAQDVEFEKYHDGQLVEILEDRLTAAKVKPDIVSDEALAGIADAGSRDARKAIATLRNALDIVVLEGADEVTGPIIERAEQKAEQDIAHARISSLTASQTLVLKVLFDIGASTSGTIYDEYEQRIDDPAVDRTVRGWLTTKFPQYNLVTIREEENPQEYELTDAARAILE</sequence>
<dbReference type="InterPro" id="IPR027417">
    <property type="entry name" value="P-loop_NTPase"/>
</dbReference>
<dbReference type="Proteomes" id="UP000307562">
    <property type="component" value="Plasmid pNPA70"/>
</dbReference>
<keyword evidence="8" id="KW-1185">Reference proteome</keyword>
<evidence type="ECO:0000313" key="7">
    <source>
        <dbReference type="EMBL" id="QCW05314.1"/>
    </source>
</evidence>
<dbReference type="AlphaFoldDB" id="A0A4V1IFK5"/>
<dbReference type="InterPro" id="IPR000629">
    <property type="entry name" value="RNA-helicase_DEAD-box_CS"/>
</dbReference>
<dbReference type="SMART" id="SM00382">
    <property type="entry name" value="AAA"/>
    <property type="match status" value="1"/>
</dbReference>
<dbReference type="InterPro" id="IPR003593">
    <property type="entry name" value="AAA+_ATPase"/>
</dbReference>
<name>A0A4V1IFK5_9EURY</name>
<dbReference type="PANTHER" id="PTHR10763:SF22">
    <property type="entry name" value="ORC1-TYPE DNA REPLICATION PROTEIN"/>
    <property type="match status" value="1"/>
</dbReference>
<feature type="domain" description="AAA+ ATPase" evidence="6">
    <location>
        <begin position="102"/>
        <end position="236"/>
    </location>
</feature>
<evidence type="ECO:0000259" key="6">
    <source>
        <dbReference type="SMART" id="SM00382"/>
    </source>
</evidence>
<gene>
    <name evidence="7" type="ORF">FGF80_18920</name>
</gene>
<keyword evidence="2" id="KW-0235">DNA replication</keyword>
<evidence type="ECO:0000256" key="5">
    <source>
        <dbReference type="SAM" id="MobiDB-lite"/>
    </source>
</evidence>
<dbReference type="KEGG" id="npl:FGF80_18920"/>
<proteinExistence type="inferred from homology"/>
<dbReference type="Pfam" id="PF13401">
    <property type="entry name" value="AAA_22"/>
    <property type="match status" value="1"/>
</dbReference>
<dbReference type="EMBL" id="CP040639">
    <property type="protein sequence ID" value="QCW05314.1"/>
    <property type="molecule type" value="Genomic_DNA"/>
</dbReference>
<keyword evidence="7" id="KW-0614">Plasmid</keyword>